<gene>
    <name evidence="1" type="ORF">CEXT_425161</name>
</gene>
<proteinExistence type="predicted"/>
<reference evidence="1 2" key="1">
    <citation type="submission" date="2021-06" db="EMBL/GenBank/DDBJ databases">
        <title>Caerostris extrusa draft genome.</title>
        <authorList>
            <person name="Kono N."/>
            <person name="Arakawa K."/>
        </authorList>
    </citation>
    <scope>NUCLEOTIDE SEQUENCE [LARGE SCALE GENOMIC DNA]</scope>
</reference>
<dbReference type="AlphaFoldDB" id="A0AAV4QYP9"/>
<dbReference type="EMBL" id="BPLR01006909">
    <property type="protein sequence ID" value="GIY13250.1"/>
    <property type="molecule type" value="Genomic_DNA"/>
</dbReference>
<dbReference type="Proteomes" id="UP001054945">
    <property type="component" value="Unassembled WGS sequence"/>
</dbReference>
<accession>A0AAV4QYP9</accession>
<evidence type="ECO:0000313" key="1">
    <source>
        <dbReference type="EMBL" id="GIY13250.1"/>
    </source>
</evidence>
<protein>
    <submittedName>
        <fullName evidence="1">Uncharacterized protein</fullName>
    </submittedName>
</protein>
<evidence type="ECO:0000313" key="2">
    <source>
        <dbReference type="Proteomes" id="UP001054945"/>
    </source>
</evidence>
<name>A0AAV4QYP9_CAEEX</name>
<comment type="caution">
    <text evidence="1">The sequence shown here is derived from an EMBL/GenBank/DDBJ whole genome shotgun (WGS) entry which is preliminary data.</text>
</comment>
<keyword evidence="2" id="KW-1185">Reference proteome</keyword>
<organism evidence="1 2">
    <name type="scientific">Caerostris extrusa</name>
    <name type="common">Bark spider</name>
    <name type="synonym">Caerostris bankana</name>
    <dbReference type="NCBI Taxonomy" id="172846"/>
    <lineage>
        <taxon>Eukaryota</taxon>
        <taxon>Metazoa</taxon>
        <taxon>Ecdysozoa</taxon>
        <taxon>Arthropoda</taxon>
        <taxon>Chelicerata</taxon>
        <taxon>Arachnida</taxon>
        <taxon>Araneae</taxon>
        <taxon>Araneomorphae</taxon>
        <taxon>Entelegynae</taxon>
        <taxon>Araneoidea</taxon>
        <taxon>Araneidae</taxon>
        <taxon>Caerostris</taxon>
    </lineage>
</organism>
<sequence length="124" mass="13802">MCPFKESHSPRLIYLTFKTHPGFLAGSRPAYSTPLKMGSFKITDSNHSGVISHFRNNPSIVVPRGRCCCMSSFKGRVGSKKTFSSLCERGPTDKRADLLGPRGPIRSTICPLYRLKKPDRSWGV</sequence>